<dbReference type="Gene3D" id="2.20.110.10">
    <property type="entry name" value="Histone H3 K4-specific methyltransferase SET7/9 N-terminal domain"/>
    <property type="match status" value="1"/>
</dbReference>
<comment type="caution">
    <text evidence="2">The sequence shown here is derived from an EMBL/GenBank/DDBJ whole genome shotgun (WGS) entry which is preliminary data.</text>
</comment>
<dbReference type="Proteomes" id="UP000321907">
    <property type="component" value="Unassembled WGS sequence"/>
</dbReference>
<evidence type="ECO:0000256" key="1">
    <source>
        <dbReference type="SAM" id="SignalP"/>
    </source>
</evidence>
<dbReference type="InterPro" id="IPR011652">
    <property type="entry name" value="MORN_2"/>
</dbReference>
<protein>
    <submittedName>
        <fullName evidence="2">Toxin-antitoxin system YwqK family antitoxin</fullName>
    </submittedName>
</protein>
<sequence>MKRLVPIFALLALFFYACGDGLEQKEETDALGFRVEYKVDPETGLKEGALRRYDPQGNLAIEENYLEGKLEGKRKVFTPEGKVIVEENYKADEFDGDYITYDSTGVISGKGQYIDGAMNRAWYRFYPNGKVQEVVTFVDNAENGPFREWYQNGQPKASGAYLNGDKEHGKLHLYTEAGQLERVMNCEVGVCNTIWSPDSTFVAPEGVDMTMPEVLK</sequence>
<gene>
    <name evidence="2" type="ORF">FUA23_01315</name>
</gene>
<dbReference type="SUPFAM" id="SSF82185">
    <property type="entry name" value="Histone H3 K4-specific methyltransferase SET7/9 N-terminal domain"/>
    <property type="match status" value="1"/>
</dbReference>
<accession>A0A5C7FJB1</accession>
<reference evidence="2 3" key="1">
    <citation type="submission" date="2019-08" db="EMBL/GenBank/DDBJ databases">
        <title>Lewinella sp. strain SSH13 Genome sequencing and assembly.</title>
        <authorList>
            <person name="Kim I."/>
        </authorList>
    </citation>
    <scope>NUCLEOTIDE SEQUENCE [LARGE SCALE GENOMIC DNA]</scope>
    <source>
        <strain evidence="2 3">SSH13</strain>
    </source>
</reference>
<proteinExistence type="predicted"/>
<dbReference type="Pfam" id="PF07661">
    <property type="entry name" value="MORN_2"/>
    <property type="match status" value="4"/>
</dbReference>
<dbReference type="OrthoDB" id="659070at2"/>
<organism evidence="2 3">
    <name type="scientific">Neolewinella aurantiaca</name>
    <dbReference type="NCBI Taxonomy" id="2602767"/>
    <lineage>
        <taxon>Bacteria</taxon>
        <taxon>Pseudomonadati</taxon>
        <taxon>Bacteroidota</taxon>
        <taxon>Saprospiria</taxon>
        <taxon>Saprospirales</taxon>
        <taxon>Lewinellaceae</taxon>
        <taxon>Neolewinella</taxon>
    </lineage>
</organism>
<evidence type="ECO:0000313" key="2">
    <source>
        <dbReference type="EMBL" id="TXF91365.1"/>
    </source>
</evidence>
<feature type="signal peptide" evidence="1">
    <location>
        <begin position="1"/>
        <end position="19"/>
    </location>
</feature>
<dbReference type="AlphaFoldDB" id="A0A5C7FJB1"/>
<dbReference type="PROSITE" id="PS51257">
    <property type="entry name" value="PROKAR_LIPOPROTEIN"/>
    <property type="match status" value="1"/>
</dbReference>
<evidence type="ECO:0000313" key="3">
    <source>
        <dbReference type="Proteomes" id="UP000321907"/>
    </source>
</evidence>
<feature type="chain" id="PRO_5022967894" evidence="1">
    <location>
        <begin position="20"/>
        <end position="216"/>
    </location>
</feature>
<keyword evidence="1" id="KW-0732">Signal</keyword>
<keyword evidence="3" id="KW-1185">Reference proteome</keyword>
<dbReference type="EMBL" id="VOXD01000002">
    <property type="protein sequence ID" value="TXF91365.1"/>
    <property type="molecule type" value="Genomic_DNA"/>
</dbReference>
<dbReference type="RefSeq" id="WP_147928904.1">
    <property type="nucleotide sequence ID" value="NZ_VOXD01000002.1"/>
</dbReference>
<dbReference type="Gene3D" id="3.90.930.1">
    <property type="match status" value="1"/>
</dbReference>
<name>A0A5C7FJB1_9BACT</name>